<keyword evidence="2" id="KW-1185">Reference proteome</keyword>
<proteinExistence type="predicted"/>
<comment type="caution">
    <text evidence="1">The sequence shown here is derived from an EMBL/GenBank/DDBJ whole genome shotgun (WGS) entry which is preliminary data.</text>
</comment>
<gene>
    <name evidence="1" type="ORF">T310_9907</name>
</gene>
<sequence length="92" mass="10336">QTSTNQRHGGIANHLTFSGGTTVDCDFLAATQLSLWKGNKCFRLEDILGAVQTWCNSLRFVTSSPGDIPEDKIIRVHVCKFRAKYRIQNHKS</sequence>
<reference evidence="1 2" key="1">
    <citation type="submission" date="2015-04" db="EMBL/GenBank/DDBJ databases">
        <authorList>
            <person name="Heijne W.H."/>
            <person name="Fedorova N.D."/>
            <person name="Nierman W.C."/>
            <person name="Vollebregt A.W."/>
            <person name="Zhao Z."/>
            <person name="Wu L."/>
            <person name="Kumar M."/>
            <person name="Stam H."/>
            <person name="van den Berg M.A."/>
            <person name="Pel H.J."/>
        </authorList>
    </citation>
    <scope>NUCLEOTIDE SEQUENCE [LARGE SCALE GENOMIC DNA]</scope>
    <source>
        <strain evidence="1 2">CBS 393.64</strain>
    </source>
</reference>
<feature type="non-terminal residue" evidence="1">
    <location>
        <position position="1"/>
    </location>
</feature>
<dbReference type="EMBL" id="LASV01000759">
    <property type="protein sequence ID" value="KKA16502.1"/>
    <property type="molecule type" value="Genomic_DNA"/>
</dbReference>
<dbReference type="GeneID" id="25321823"/>
<organism evidence="1 2">
    <name type="scientific">Rasamsonia emersonii (strain ATCC 16479 / CBS 393.64 / IMI 116815)</name>
    <dbReference type="NCBI Taxonomy" id="1408163"/>
    <lineage>
        <taxon>Eukaryota</taxon>
        <taxon>Fungi</taxon>
        <taxon>Dikarya</taxon>
        <taxon>Ascomycota</taxon>
        <taxon>Pezizomycotina</taxon>
        <taxon>Eurotiomycetes</taxon>
        <taxon>Eurotiomycetidae</taxon>
        <taxon>Eurotiales</taxon>
        <taxon>Trichocomaceae</taxon>
        <taxon>Rasamsonia</taxon>
    </lineage>
</organism>
<evidence type="ECO:0000313" key="2">
    <source>
        <dbReference type="Proteomes" id="UP000053958"/>
    </source>
</evidence>
<accession>A0A0F4YE89</accession>
<dbReference type="RefSeq" id="XP_013323114.1">
    <property type="nucleotide sequence ID" value="XM_013467660.1"/>
</dbReference>
<dbReference type="Proteomes" id="UP000053958">
    <property type="component" value="Unassembled WGS sequence"/>
</dbReference>
<name>A0A0F4YE89_RASE3</name>
<evidence type="ECO:0000313" key="1">
    <source>
        <dbReference type="EMBL" id="KKA16502.1"/>
    </source>
</evidence>
<protein>
    <submittedName>
        <fullName evidence="1">Uncharacterized protein</fullName>
    </submittedName>
</protein>
<dbReference type="AlphaFoldDB" id="A0A0F4YE89"/>